<accession>A6JXW1</accession>
<evidence type="ECO:0000313" key="1">
    <source>
        <dbReference type="EMBL" id="EDL87239.1"/>
    </source>
</evidence>
<sequence length="23" mass="2617">MTYTHCSRGDKVTNAIHTLLKNL</sequence>
<gene>
    <name evidence="1" type="ORF">rCG_39095</name>
</gene>
<dbReference type="EMBL" id="CH474006">
    <property type="protein sequence ID" value="EDL87239.1"/>
    <property type="molecule type" value="Genomic_DNA"/>
</dbReference>
<proteinExistence type="predicted"/>
<dbReference type="Proteomes" id="UP000234681">
    <property type="component" value="Chromosome 19"/>
</dbReference>
<name>A6JXW1_RAT</name>
<evidence type="ECO:0000313" key="2">
    <source>
        <dbReference type="Proteomes" id="UP000234681"/>
    </source>
</evidence>
<protein>
    <submittedName>
        <fullName evidence="1">RCG39095</fullName>
    </submittedName>
</protein>
<dbReference type="AlphaFoldDB" id="A6JXW1"/>
<reference evidence="2" key="1">
    <citation type="submission" date="2005-09" db="EMBL/GenBank/DDBJ databases">
        <authorList>
            <person name="Mural R.J."/>
            <person name="Li P.W."/>
            <person name="Adams M.D."/>
            <person name="Amanatides P.G."/>
            <person name="Baden-Tillson H."/>
            <person name="Barnstead M."/>
            <person name="Chin S.H."/>
            <person name="Dew I."/>
            <person name="Evans C.A."/>
            <person name="Ferriera S."/>
            <person name="Flanigan M."/>
            <person name="Fosler C."/>
            <person name="Glodek A."/>
            <person name="Gu Z."/>
            <person name="Holt R.A."/>
            <person name="Jennings D."/>
            <person name="Kraft C.L."/>
            <person name="Lu F."/>
            <person name="Nguyen T."/>
            <person name="Nusskern D.R."/>
            <person name="Pfannkoch C.M."/>
            <person name="Sitter C."/>
            <person name="Sutton G.G."/>
            <person name="Venter J.C."/>
            <person name="Wang Z."/>
            <person name="Woodage T."/>
            <person name="Zheng X.H."/>
            <person name="Zhong F."/>
        </authorList>
    </citation>
    <scope>NUCLEOTIDE SEQUENCE [LARGE SCALE GENOMIC DNA]</scope>
    <source>
        <strain>BN</strain>
        <strain evidence="2">Sprague-Dawley</strain>
    </source>
</reference>
<organism evidence="1 2">
    <name type="scientific">Rattus norvegicus</name>
    <name type="common">Rat</name>
    <dbReference type="NCBI Taxonomy" id="10116"/>
    <lineage>
        <taxon>Eukaryota</taxon>
        <taxon>Metazoa</taxon>
        <taxon>Chordata</taxon>
        <taxon>Craniata</taxon>
        <taxon>Vertebrata</taxon>
        <taxon>Euteleostomi</taxon>
        <taxon>Mammalia</taxon>
        <taxon>Eutheria</taxon>
        <taxon>Euarchontoglires</taxon>
        <taxon>Glires</taxon>
        <taxon>Rodentia</taxon>
        <taxon>Myomorpha</taxon>
        <taxon>Muroidea</taxon>
        <taxon>Muridae</taxon>
        <taxon>Murinae</taxon>
        <taxon>Rattus</taxon>
    </lineage>
</organism>